<keyword evidence="2" id="KW-1185">Reference proteome</keyword>
<sequence>VPITPIMAQWQSKSDTLLTRTQLPLITAWAITIHKSQGLTLVRVVIDLGENDFALGLSFVAISRCKSLAGIAFRSSFGLARLQKTTQSVSMEDLERDEVRRAQVPFIVDDYGVDLSMYDNEFET</sequence>
<dbReference type="InterPro" id="IPR027417">
    <property type="entry name" value="P-loop_NTPase"/>
</dbReference>
<proteinExistence type="predicted"/>
<dbReference type="PANTHER" id="PTHR47642:SF5">
    <property type="entry name" value="ATP-DEPENDENT DNA HELICASE"/>
    <property type="match status" value="1"/>
</dbReference>
<dbReference type="Proteomes" id="UP000076722">
    <property type="component" value="Unassembled WGS sequence"/>
</dbReference>
<accession>A0A164MWJ3</accession>
<dbReference type="InterPro" id="IPR051055">
    <property type="entry name" value="PIF1_helicase"/>
</dbReference>
<dbReference type="EMBL" id="KV419456">
    <property type="protein sequence ID" value="KZS87109.1"/>
    <property type="molecule type" value="Genomic_DNA"/>
</dbReference>
<dbReference type="CDD" id="cd18809">
    <property type="entry name" value="SF1_C_RecD"/>
    <property type="match status" value="1"/>
</dbReference>
<dbReference type="OrthoDB" id="432234at2759"/>
<protein>
    <submittedName>
        <fullName evidence="1">Uncharacterized protein</fullName>
    </submittedName>
</protein>
<gene>
    <name evidence="1" type="ORF">SISNIDRAFT_420068</name>
</gene>
<organism evidence="1 2">
    <name type="scientific">Sistotremastrum niveocremeum HHB9708</name>
    <dbReference type="NCBI Taxonomy" id="1314777"/>
    <lineage>
        <taxon>Eukaryota</taxon>
        <taxon>Fungi</taxon>
        <taxon>Dikarya</taxon>
        <taxon>Basidiomycota</taxon>
        <taxon>Agaricomycotina</taxon>
        <taxon>Agaricomycetes</taxon>
        <taxon>Sistotremastrales</taxon>
        <taxon>Sistotremastraceae</taxon>
        <taxon>Sertulicium</taxon>
        <taxon>Sertulicium niveocremeum</taxon>
    </lineage>
</organism>
<evidence type="ECO:0000313" key="1">
    <source>
        <dbReference type="EMBL" id="KZS87109.1"/>
    </source>
</evidence>
<dbReference type="PANTHER" id="PTHR47642">
    <property type="entry name" value="ATP-DEPENDENT DNA HELICASE"/>
    <property type="match status" value="1"/>
</dbReference>
<evidence type="ECO:0000313" key="2">
    <source>
        <dbReference type="Proteomes" id="UP000076722"/>
    </source>
</evidence>
<dbReference type="Gene3D" id="3.40.50.300">
    <property type="entry name" value="P-loop containing nucleotide triphosphate hydrolases"/>
    <property type="match status" value="1"/>
</dbReference>
<reference evidence="1 2" key="1">
    <citation type="journal article" date="2016" name="Mol. Biol. Evol.">
        <title>Comparative Genomics of Early-Diverging Mushroom-Forming Fungi Provides Insights into the Origins of Lignocellulose Decay Capabilities.</title>
        <authorList>
            <person name="Nagy L.G."/>
            <person name="Riley R."/>
            <person name="Tritt A."/>
            <person name="Adam C."/>
            <person name="Daum C."/>
            <person name="Floudas D."/>
            <person name="Sun H."/>
            <person name="Yadav J.S."/>
            <person name="Pangilinan J."/>
            <person name="Larsson K.H."/>
            <person name="Matsuura K."/>
            <person name="Barry K."/>
            <person name="Labutti K."/>
            <person name="Kuo R."/>
            <person name="Ohm R.A."/>
            <person name="Bhattacharya S.S."/>
            <person name="Shirouzu T."/>
            <person name="Yoshinaga Y."/>
            <person name="Martin F.M."/>
            <person name="Grigoriev I.V."/>
            <person name="Hibbett D.S."/>
        </authorList>
    </citation>
    <scope>NUCLEOTIDE SEQUENCE [LARGE SCALE GENOMIC DNA]</scope>
    <source>
        <strain evidence="1 2">HHB9708</strain>
    </source>
</reference>
<name>A0A164MWJ3_9AGAM</name>
<dbReference type="AlphaFoldDB" id="A0A164MWJ3"/>
<dbReference type="SUPFAM" id="SSF52540">
    <property type="entry name" value="P-loop containing nucleoside triphosphate hydrolases"/>
    <property type="match status" value="1"/>
</dbReference>
<feature type="non-terminal residue" evidence="1">
    <location>
        <position position="1"/>
    </location>
</feature>
<dbReference type="STRING" id="1314777.A0A164MWJ3"/>